<dbReference type="Pfam" id="PF01656">
    <property type="entry name" value="CbiA"/>
    <property type="match status" value="1"/>
</dbReference>
<feature type="domain" description="CobQ/CobB/MinD/ParA nucleotide binding" evidence="1">
    <location>
        <begin position="8"/>
        <end position="116"/>
    </location>
</feature>
<dbReference type="SUPFAM" id="SSF52540">
    <property type="entry name" value="P-loop containing nucleoside triphosphate hydrolases"/>
    <property type="match status" value="1"/>
</dbReference>
<dbReference type="PANTHER" id="PTHR13696:SF96">
    <property type="entry name" value="COBQ_COBB_MIND_PARA NUCLEOTIDE BINDING DOMAIN-CONTAINING PROTEIN"/>
    <property type="match status" value="1"/>
</dbReference>
<dbReference type="EMBL" id="UGUW01000002">
    <property type="protein sequence ID" value="SUD58021.1"/>
    <property type="molecule type" value="Genomic_DNA"/>
</dbReference>
<evidence type="ECO:0000313" key="2">
    <source>
        <dbReference type="EMBL" id="SUD58021.1"/>
    </source>
</evidence>
<dbReference type="AlphaFoldDB" id="A0A379K1S7"/>
<name>A0A379K1S7_ECTOL</name>
<sequence length="215" mass="23310">MTMILVLGGEKGGSGKSCIAQNLTVWLQRKGSDVLLLDADPQGTSVDWAREREQNPDLKDIQVESAHGDIRKTLLDRAKRYQAIVVDAGGADSVALRSALTVATHALLPFRPKRRDLKTLAHVEELITLAKSVNPDLVARAIVTQAPSLPSQIQRILDSKDACASYGLEPLQVFTTARNVYDDADENGSSVLEVGTDPRAVEEIEMIAAELWGAQ</sequence>
<dbReference type="Gene3D" id="3.40.50.300">
    <property type="entry name" value="P-loop containing nucleotide triphosphate hydrolases"/>
    <property type="match status" value="1"/>
</dbReference>
<dbReference type="CDD" id="cd02042">
    <property type="entry name" value="ParAB_family"/>
    <property type="match status" value="1"/>
</dbReference>
<dbReference type="Proteomes" id="UP000254084">
    <property type="component" value="Unassembled WGS sequence"/>
</dbReference>
<dbReference type="InterPro" id="IPR050678">
    <property type="entry name" value="DNA_Partitioning_ATPase"/>
</dbReference>
<dbReference type="InterPro" id="IPR002586">
    <property type="entry name" value="CobQ/CobB/MinD/ParA_Nub-bd_dom"/>
</dbReference>
<dbReference type="PANTHER" id="PTHR13696">
    <property type="entry name" value="P-LOOP CONTAINING NUCLEOSIDE TRIPHOSPHATE HYDROLASE"/>
    <property type="match status" value="1"/>
</dbReference>
<accession>A0A379K1S7</accession>
<organism evidence="2 3">
    <name type="scientific">Ectopseudomonas oleovorans</name>
    <name type="common">Pseudomonas oleovorans</name>
    <dbReference type="NCBI Taxonomy" id="301"/>
    <lineage>
        <taxon>Bacteria</taxon>
        <taxon>Pseudomonadati</taxon>
        <taxon>Pseudomonadota</taxon>
        <taxon>Gammaproteobacteria</taxon>
        <taxon>Pseudomonadales</taxon>
        <taxon>Pseudomonadaceae</taxon>
        <taxon>Ectopseudomonas</taxon>
    </lineage>
</organism>
<protein>
    <submittedName>
        <fullName evidence="2">YafB</fullName>
    </submittedName>
</protein>
<evidence type="ECO:0000313" key="3">
    <source>
        <dbReference type="Proteomes" id="UP000254084"/>
    </source>
</evidence>
<reference evidence="2 3" key="1">
    <citation type="submission" date="2018-06" db="EMBL/GenBank/DDBJ databases">
        <authorList>
            <consortium name="Pathogen Informatics"/>
            <person name="Doyle S."/>
        </authorList>
    </citation>
    <scope>NUCLEOTIDE SEQUENCE [LARGE SCALE GENOMIC DNA]</scope>
    <source>
        <strain evidence="2 3">NCTC10860</strain>
    </source>
</reference>
<dbReference type="InterPro" id="IPR027417">
    <property type="entry name" value="P-loop_NTPase"/>
</dbReference>
<gene>
    <name evidence="2" type="primary">yafB</name>
    <name evidence="2" type="ORF">NCTC10860_00227</name>
</gene>
<evidence type="ECO:0000259" key="1">
    <source>
        <dbReference type="Pfam" id="PF01656"/>
    </source>
</evidence>
<dbReference type="PIRSF" id="PIRSF009320">
    <property type="entry name" value="Nuc_binding_HP_1000"/>
    <property type="match status" value="1"/>
</dbReference>
<proteinExistence type="predicted"/>